<dbReference type="AlphaFoldDB" id="A0A1B9GZA6"/>
<feature type="transmembrane region" description="Helical" evidence="2">
    <location>
        <begin position="6"/>
        <end position="25"/>
    </location>
</feature>
<feature type="compositionally biased region" description="Basic and acidic residues" evidence="1">
    <location>
        <begin position="93"/>
        <end position="106"/>
    </location>
</feature>
<keyword evidence="2" id="KW-0472">Membrane</keyword>
<sequence>MASTQSKFPIFIAATIGAAGAYYIVSPKVERSGKTPGPTPTEGRGQSAISGKQNEESPSSHSPHPALKYGGAAPGDDKTTTVAGTSQQSRKSYSADHDVKTRDNPKGQDGTNGGGVGVAEMRERKMQGQGLPSPQGGDTKAQSVEVQQGYNDGQGPKQSRGWFGFGGSK</sequence>
<evidence type="ECO:0000256" key="1">
    <source>
        <dbReference type="SAM" id="MobiDB-lite"/>
    </source>
</evidence>
<accession>A0A1B9GZA6</accession>
<feature type="compositionally biased region" description="Polar residues" evidence="1">
    <location>
        <begin position="140"/>
        <end position="151"/>
    </location>
</feature>
<evidence type="ECO:0000313" key="4">
    <source>
        <dbReference type="Proteomes" id="UP000092666"/>
    </source>
</evidence>
<name>A0A1B9GZA6_9TREE</name>
<keyword evidence="2" id="KW-1133">Transmembrane helix</keyword>
<evidence type="ECO:0000313" key="3">
    <source>
        <dbReference type="EMBL" id="OCF36368.1"/>
    </source>
</evidence>
<keyword evidence="2" id="KW-0812">Transmembrane</keyword>
<dbReference type="OrthoDB" id="2561529at2759"/>
<proteinExistence type="predicted"/>
<dbReference type="EMBL" id="KI669495">
    <property type="protein sequence ID" value="OCF36368.1"/>
    <property type="molecule type" value="Genomic_DNA"/>
</dbReference>
<reference evidence="3 4" key="1">
    <citation type="submission" date="2013-07" db="EMBL/GenBank/DDBJ databases">
        <title>The Genome Sequence of Cryptococcus heveanensis BCC8398.</title>
        <authorList>
            <consortium name="The Broad Institute Genome Sequencing Platform"/>
            <person name="Cuomo C."/>
            <person name="Litvintseva A."/>
            <person name="Chen Y."/>
            <person name="Heitman J."/>
            <person name="Sun S."/>
            <person name="Springer D."/>
            <person name="Dromer F."/>
            <person name="Young S.K."/>
            <person name="Zeng Q."/>
            <person name="Gargeya S."/>
            <person name="Fitzgerald M."/>
            <person name="Abouelleil A."/>
            <person name="Alvarado L."/>
            <person name="Berlin A.M."/>
            <person name="Chapman S.B."/>
            <person name="Dewar J."/>
            <person name="Goldberg J."/>
            <person name="Griggs A."/>
            <person name="Gujja S."/>
            <person name="Hansen M."/>
            <person name="Howarth C."/>
            <person name="Imamovic A."/>
            <person name="Larimer J."/>
            <person name="McCowan C."/>
            <person name="Murphy C."/>
            <person name="Pearson M."/>
            <person name="Priest M."/>
            <person name="Roberts A."/>
            <person name="Saif S."/>
            <person name="Shea T."/>
            <person name="Sykes S."/>
            <person name="Wortman J."/>
            <person name="Nusbaum C."/>
            <person name="Birren B."/>
        </authorList>
    </citation>
    <scope>NUCLEOTIDE SEQUENCE [LARGE SCALE GENOMIC DNA]</scope>
    <source>
        <strain evidence="3 4">BCC8398</strain>
    </source>
</reference>
<evidence type="ECO:0000256" key="2">
    <source>
        <dbReference type="SAM" id="Phobius"/>
    </source>
</evidence>
<organism evidence="3 4">
    <name type="scientific">Kwoniella heveanensis BCC8398</name>
    <dbReference type="NCBI Taxonomy" id="1296120"/>
    <lineage>
        <taxon>Eukaryota</taxon>
        <taxon>Fungi</taxon>
        <taxon>Dikarya</taxon>
        <taxon>Basidiomycota</taxon>
        <taxon>Agaricomycotina</taxon>
        <taxon>Tremellomycetes</taxon>
        <taxon>Tremellales</taxon>
        <taxon>Cryptococcaceae</taxon>
        <taxon>Kwoniella</taxon>
    </lineage>
</organism>
<feature type="region of interest" description="Disordered" evidence="1">
    <location>
        <begin position="29"/>
        <end position="169"/>
    </location>
</feature>
<gene>
    <name evidence="3" type="ORF">I316_01615</name>
</gene>
<feature type="compositionally biased region" description="Polar residues" evidence="1">
    <location>
        <begin position="80"/>
        <end position="92"/>
    </location>
</feature>
<protein>
    <submittedName>
        <fullName evidence="3">Uncharacterized protein</fullName>
    </submittedName>
</protein>
<reference evidence="4" key="2">
    <citation type="submission" date="2013-12" db="EMBL/GenBank/DDBJ databases">
        <title>Evolution of pathogenesis and genome organization in the Tremellales.</title>
        <authorList>
            <person name="Cuomo C."/>
            <person name="Litvintseva A."/>
            <person name="Heitman J."/>
            <person name="Chen Y."/>
            <person name="Sun S."/>
            <person name="Springer D."/>
            <person name="Dromer F."/>
            <person name="Young S."/>
            <person name="Zeng Q."/>
            <person name="Chapman S."/>
            <person name="Gujja S."/>
            <person name="Saif S."/>
            <person name="Birren B."/>
        </authorList>
    </citation>
    <scope>NUCLEOTIDE SEQUENCE [LARGE SCALE GENOMIC DNA]</scope>
    <source>
        <strain evidence="4">BCC8398</strain>
    </source>
</reference>
<keyword evidence="4" id="KW-1185">Reference proteome</keyword>
<dbReference type="Proteomes" id="UP000092666">
    <property type="component" value="Unassembled WGS sequence"/>
</dbReference>